<evidence type="ECO:0000313" key="8">
    <source>
        <dbReference type="Proteomes" id="UP001140076"/>
    </source>
</evidence>
<keyword evidence="3" id="KW-0804">Transcription</keyword>
<dbReference type="InterPro" id="IPR049445">
    <property type="entry name" value="TetR_SbtR-like_C"/>
</dbReference>
<dbReference type="Pfam" id="PF00440">
    <property type="entry name" value="TetR_N"/>
    <property type="match status" value="1"/>
</dbReference>
<dbReference type="PANTHER" id="PTHR30055:SF234">
    <property type="entry name" value="HTH-TYPE TRANSCRIPTIONAL REGULATOR BETI"/>
    <property type="match status" value="1"/>
</dbReference>
<keyword evidence="2 4" id="KW-0238">DNA-binding</keyword>
<feature type="DNA-binding region" description="H-T-H motif" evidence="4">
    <location>
        <begin position="42"/>
        <end position="61"/>
    </location>
</feature>
<comment type="caution">
    <text evidence="7">The sequence shown here is derived from an EMBL/GenBank/DDBJ whole genome shotgun (WGS) entry which is preliminary data.</text>
</comment>
<keyword evidence="1" id="KW-0805">Transcription regulation</keyword>
<dbReference type="GO" id="GO:0003700">
    <property type="term" value="F:DNA-binding transcription factor activity"/>
    <property type="evidence" value="ECO:0007669"/>
    <property type="project" value="TreeGrafter"/>
</dbReference>
<dbReference type="InterPro" id="IPR001647">
    <property type="entry name" value="HTH_TetR"/>
</dbReference>
<dbReference type="Proteomes" id="UP001140076">
    <property type="component" value="Unassembled WGS sequence"/>
</dbReference>
<organism evidence="7 8">
    <name type="scientific">Streptomonospora mangrovi</name>
    <dbReference type="NCBI Taxonomy" id="2883123"/>
    <lineage>
        <taxon>Bacteria</taxon>
        <taxon>Bacillati</taxon>
        <taxon>Actinomycetota</taxon>
        <taxon>Actinomycetes</taxon>
        <taxon>Streptosporangiales</taxon>
        <taxon>Nocardiopsidaceae</taxon>
        <taxon>Streptomonospora</taxon>
    </lineage>
</organism>
<evidence type="ECO:0000256" key="5">
    <source>
        <dbReference type="SAM" id="MobiDB-lite"/>
    </source>
</evidence>
<dbReference type="PANTHER" id="PTHR30055">
    <property type="entry name" value="HTH-TYPE TRANSCRIPTIONAL REGULATOR RUTR"/>
    <property type="match status" value="1"/>
</dbReference>
<evidence type="ECO:0000256" key="3">
    <source>
        <dbReference type="ARBA" id="ARBA00023163"/>
    </source>
</evidence>
<dbReference type="EMBL" id="JAJAQC010000103">
    <property type="protein sequence ID" value="MDA0568045.1"/>
    <property type="molecule type" value="Genomic_DNA"/>
</dbReference>
<dbReference type="InterPro" id="IPR009057">
    <property type="entry name" value="Homeodomain-like_sf"/>
</dbReference>
<dbReference type="GO" id="GO:0000976">
    <property type="term" value="F:transcription cis-regulatory region binding"/>
    <property type="evidence" value="ECO:0007669"/>
    <property type="project" value="TreeGrafter"/>
</dbReference>
<proteinExistence type="predicted"/>
<evidence type="ECO:0000256" key="1">
    <source>
        <dbReference type="ARBA" id="ARBA00023015"/>
    </source>
</evidence>
<dbReference type="RefSeq" id="WP_270075275.1">
    <property type="nucleotide sequence ID" value="NZ_JAJAQC010000103.1"/>
</dbReference>
<dbReference type="Pfam" id="PF21597">
    <property type="entry name" value="TetR_C_43"/>
    <property type="match status" value="1"/>
</dbReference>
<evidence type="ECO:0000259" key="6">
    <source>
        <dbReference type="PROSITE" id="PS50977"/>
    </source>
</evidence>
<feature type="compositionally biased region" description="Low complexity" evidence="5">
    <location>
        <begin position="7"/>
        <end position="18"/>
    </location>
</feature>
<evidence type="ECO:0000313" key="7">
    <source>
        <dbReference type="EMBL" id="MDA0568045.1"/>
    </source>
</evidence>
<dbReference type="AlphaFoldDB" id="A0A9X3NRW6"/>
<dbReference type="SUPFAM" id="SSF46689">
    <property type="entry name" value="Homeodomain-like"/>
    <property type="match status" value="1"/>
</dbReference>
<evidence type="ECO:0000256" key="4">
    <source>
        <dbReference type="PROSITE-ProRule" id="PRU00335"/>
    </source>
</evidence>
<feature type="domain" description="HTH tetR-type" evidence="6">
    <location>
        <begin position="21"/>
        <end position="79"/>
    </location>
</feature>
<dbReference type="InterPro" id="IPR050109">
    <property type="entry name" value="HTH-type_TetR-like_transc_reg"/>
</dbReference>
<dbReference type="Gene3D" id="1.10.357.10">
    <property type="entry name" value="Tetracycline Repressor, domain 2"/>
    <property type="match status" value="1"/>
</dbReference>
<sequence>MPNHTASPSGPGLPGRRGQAARNDEAIVAAAREVFLADPKAPVSAVAARAGVGISALYRRYGGKEDLLRQVCHDGLRRYIAEAEAALEHADGWAAFTGFLAAVVDADVHSLTVHLAGSFTPTEEMGADAARSGELTAELVARARESGRLRAGFTAEDVTLVLEGCAAVRFPDPGRTRALRRRYLALVVRGVDAGAEGAADLPGPPATAEELGWRWSRRL</sequence>
<dbReference type="InterPro" id="IPR036271">
    <property type="entry name" value="Tet_transcr_reg_TetR-rel_C_sf"/>
</dbReference>
<gene>
    <name evidence="7" type="ORF">LG943_27540</name>
</gene>
<accession>A0A9X3NRW6</accession>
<evidence type="ECO:0000256" key="2">
    <source>
        <dbReference type="ARBA" id="ARBA00023125"/>
    </source>
</evidence>
<dbReference type="PROSITE" id="PS50977">
    <property type="entry name" value="HTH_TETR_2"/>
    <property type="match status" value="1"/>
</dbReference>
<name>A0A9X3NRW6_9ACTN</name>
<dbReference type="SUPFAM" id="SSF48498">
    <property type="entry name" value="Tetracyclin repressor-like, C-terminal domain"/>
    <property type="match status" value="1"/>
</dbReference>
<feature type="region of interest" description="Disordered" evidence="5">
    <location>
        <begin position="1"/>
        <end position="21"/>
    </location>
</feature>
<protein>
    <submittedName>
        <fullName evidence="7">TetR/AcrR family transcriptional regulator</fullName>
    </submittedName>
</protein>
<reference evidence="7" key="1">
    <citation type="submission" date="2021-10" db="EMBL/GenBank/DDBJ databases">
        <title>Streptomonospora sp. nov., isolated from mangrove soil.</title>
        <authorList>
            <person name="Chen X."/>
            <person name="Ge X."/>
            <person name="Liu W."/>
        </authorList>
    </citation>
    <scope>NUCLEOTIDE SEQUENCE</scope>
    <source>
        <strain evidence="7">S1-112</strain>
    </source>
</reference>
<keyword evidence="8" id="KW-1185">Reference proteome</keyword>